<keyword evidence="1" id="KW-0614">Plasmid</keyword>
<protein>
    <recommendedName>
        <fullName evidence="3">ATP-binding protein</fullName>
    </recommendedName>
</protein>
<geneLocation type="plasmid" evidence="2">
    <name>pdsm8809</name>
</geneLocation>
<dbReference type="KEGG" id="ceu:A7L45_22075"/>
<name>A0A1J0GN81_9CLOT</name>
<dbReference type="PANTHER" id="PTHR34301:SF8">
    <property type="entry name" value="ATPASE DOMAIN-CONTAINING PROTEIN"/>
    <property type="match status" value="1"/>
</dbReference>
<dbReference type="InterPro" id="IPR036390">
    <property type="entry name" value="WH_DNA-bd_sf"/>
</dbReference>
<proteinExistence type="predicted"/>
<evidence type="ECO:0008006" key="3">
    <source>
        <dbReference type="Google" id="ProtNLM"/>
    </source>
</evidence>
<dbReference type="InterPro" id="IPR027417">
    <property type="entry name" value="P-loop_NTPase"/>
</dbReference>
<dbReference type="SUPFAM" id="SSF46785">
    <property type="entry name" value="Winged helix' DNA-binding domain"/>
    <property type="match status" value="1"/>
</dbReference>
<dbReference type="EMBL" id="CP015757">
    <property type="protein sequence ID" value="APC42829.1"/>
    <property type="molecule type" value="Genomic_DNA"/>
</dbReference>
<dbReference type="Proteomes" id="UP000182569">
    <property type="component" value="Plasmid pdsm8809"/>
</dbReference>
<dbReference type="SUPFAM" id="SSF52540">
    <property type="entry name" value="P-loop containing nucleoside triphosphate hydrolases"/>
    <property type="match status" value="1"/>
</dbReference>
<keyword evidence="2" id="KW-1185">Reference proteome</keyword>
<gene>
    <name evidence="1" type="ORF">A7L45_22075</name>
</gene>
<reference evidence="1 2" key="1">
    <citation type="journal article" date="2016" name="Front. Microbiol.">
        <title>Complete Genome Sequence of Clostridium estertheticum DSM 8809, a Microbe Identified in Spoiled Vacuum Packed Beef.</title>
        <authorList>
            <person name="Yu Z."/>
            <person name="Gunn L."/>
            <person name="Brennan E."/>
            <person name="Reid R."/>
            <person name="Wall P.G."/>
            <person name="Gaora O.P."/>
            <person name="Hurley D."/>
            <person name="Bolton D."/>
            <person name="Fanning S."/>
        </authorList>
    </citation>
    <scope>NUCLEOTIDE SEQUENCE [LARGE SCALE GENOMIC DNA]</scope>
    <source>
        <strain evidence="1 2">DSM 8809</strain>
        <plasmid evidence="2">Plasmid pdsm8809</plasmid>
    </source>
</reference>
<dbReference type="AlphaFoldDB" id="A0A1J0GN81"/>
<evidence type="ECO:0000313" key="2">
    <source>
        <dbReference type="Proteomes" id="UP000182569"/>
    </source>
</evidence>
<evidence type="ECO:0000313" key="1">
    <source>
        <dbReference type="EMBL" id="APC42829.1"/>
    </source>
</evidence>
<accession>A0A1J0GN81</accession>
<dbReference type="RefSeq" id="WP_071615108.1">
    <property type="nucleotide sequence ID" value="NZ_CP015757.1"/>
</dbReference>
<sequence length="405" mass="45863">MARVRRINHFKRGNAEGLDGFLGGYDRVDDGAFALCDTYKGNLSFLYVVGENGSGKTSYIAIVKQISNGNILMPEYLTKEINFSRFSFINYYIPPQLFSDCQNIYDLIKLINTHLESDEKNPIKRAIGLIKKITVGTPSTSPVNATVEISTSSSRTSADVELLITLLKNKLNKEVYPGNNSGVLIILDNIDTIINKLPFASFIKQLNELLVFNKIGNVMFLLTSSNVAYEKLISQESSFSTLFKKCTLNRFNEEELQKFISDNFQKSSLTIELDIINKIISITDCNIRELLEICSNLVEDVQGNKITFEEYSNTLKKIVNEKSKSLIECVNYSINKKILLNLLKDNESASFSKIRKSLTENTMTIINSISNLQEKGIITEIEQKYKIRNKLMYDCLVKLKQNGHL</sequence>
<organism evidence="1 2">
    <name type="scientific">Clostridium estertheticum subsp. estertheticum</name>
    <dbReference type="NCBI Taxonomy" id="1552"/>
    <lineage>
        <taxon>Bacteria</taxon>
        <taxon>Bacillati</taxon>
        <taxon>Bacillota</taxon>
        <taxon>Clostridia</taxon>
        <taxon>Eubacteriales</taxon>
        <taxon>Clostridiaceae</taxon>
        <taxon>Clostridium</taxon>
    </lineage>
</organism>
<dbReference type="PANTHER" id="PTHR34301">
    <property type="entry name" value="DNA-BINDING PROTEIN-RELATED"/>
    <property type="match status" value="1"/>
</dbReference>